<dbReference type="OrthoDB" id="10251639at2759"/>
<organism evidence="1 2">
    <name type="scientific">Stylonychia lemnae</name>
    <name type="common">Ciliate</name>
    <dbReference type="NCBI Taxonomy" id="5949"/>
    <lineage>
        <taxon>Eukaryota</taxon>
        <taxon>Sar</taxon>
        <taxon>Alveolata</taxon>
        <taxon>Ciliophora</taxon>
        <taxon>Intramacronucleata</taxon>
        <taxon>Spirotrichea</taxon>
        <taxon>Stichotrichia</taxon>
        <taxon>Sporadotrichida</taxon>
        <taxon>Oxytrichidae</taxon>
        <taxon>Stylonychinae</taxon>
        <taxon>Stylonychia</taxon>
    </lineage>
</organism>
<gene>
    <name evidence="1" type="primary">Contig1905.g2071</name>
    <name evidence="1" type="ORF">STYLEM_11547</name>
</gene>
<dbReference type="EMBL" id="CCKQ01010983">
    <property type="protein sequence ID" value="CDW82514.1"/>
    <property type="molecule type" value="Genomic_DNA"/>
</dbReference>
<name>A0A078AK17_STYLE</name>
<dbReference type="SUPFAM" id="SSF57184">
    <property type="entry name" value="Growth factor receptor domain"/>
    <property type="match status" value="1"/>
</dbReference>
<dbReference type="AlphaFoldDB" id="A0A078AK17"/>
<reference evidence="1 2" key="1">
    <citation type="submission" date="2014-06" db="EMBL/GenBank/DDBJ databases">
        <authorList>
            <person name="Swart Estienne"/>
        </authorList>
    </citation>
    <scope>NUCLEOTIDE SEQUENCE [LARGE SCALE GENOMIC DNA]</scope>
    <source>
        <strain evidence="1 2">130c</strain>
    </source>
</reference>
<proteinExistence type="predicted"/>
<dbReference type="InterPro" id="IPR009030">
    <property type="entry name" value="Growth_fac_rcpt_cys_sf"/>
</dbReference>
<accession>A0A078AK17</accession>
<dbReference type="Gene3D" id="2.10.220.10">
    <property type="entry name" value="Hormone Receptor, Insulin-like Growth Factor Receptor 1, Chain A, domain 2"/>
    <property type="match status" value="1"/>
</dbReference>
<sequence>MNQQEQYFQLEDTWIGYYWEMSQQKINRYRWEINLQHSRICIEKKNQVKSMSTSTLNEMIVSNATPVFFQKKIECEKCENGLFLLKENHTLDCGILCTNCDSDLGCQSCYGEASNNGWSANPNLNVQNVRPPIQLTAFNVMIQLIKNLLQLEIQTILATLNRIFAQKQDQSISVILASMECEQKNGAQIKTLRCSFEIDQQSLTITQKNITSCLGGFVNLITGNCVSNCGIGKFGNITLGFNGMIEQTLCLDCDSTCFECSSKYQCLSCKRGFYLDLQTKTCKQKMGQLETTIYVKSMEYNSQYNADGSREYPFGSIIDALTNSYEIGSPFESATVTILLFSDQDHSMLRYDTNQGLFVNKDKNAQSTKIIIDTVNSVSVKVYYKMRDKFQFQVGAGLTIRNIQFDAVDSILDIRDV</sequence>
<dbReference type="Proteomes" id="UP000039865">
    <property type="component" value="Unassembled WGS sequence"/>
</dbReference>
<keyword evidence="2" id="KW-1185">Reference proteome</keyword>
<dbReference type="InParanoid" id="A0A078AK17"/>
<protein>
    <submittedName>
        <fullName evidence="1">Uncharacterized protein</fullName>
    </submittedName>
</protein>
<evidence type="ECO:0000313" key="2">
    <source>
        <dbReference type="Proteomes" id="UP000039865"/>
    </source>
</evidence>
<evidence type="ECO:0000313" key="1">
    <source>
        <dbReference type="EMBL" id="CDW82514.1"/>
    </source>
</evidence>